<feature type="transmembrane region" description="Helical" evidence="1">
    <location>
        <begin position="162"/>
        <end position="193"/>
    </location>
</feature>
<accession>A0A820B039</accession>
<keyword evidence="6" id="KW-1185">Reference proteome</keyword>
<dbReference type="EMBL" id="CAJOBQ010000837">
    <property type="protein sequence ID" value="CAF4424210.1"/>
    <property type="molecule type" value="Genomic_DNA"/>
</dbReference>
<sequence length="240" mass="27596">MSSYDVLDCGQQSKASRKQKQNIVVRFCSMTHLNKGCQAYLLVRNYSLNLNVANIDDSSSTEDSSVSHTKKLFWVTRYSLGKTLSKELLIEHEFADDETRHRLIELHTPIDNERKYHFLLATVALLLNPPIGLIACIFVYMAKRRSEYMLKNYENIIYERAAARYAFISYILSIISIGLTVSIITGILLYFLVIDLKIANRIPLNSIRDQDMSSMKPIDITKSQQQEQDLAAYENEEIVQ</sequence>
<dbReference type="Proteomes" id="UP000663862">
    <property type="component" value="Unassembled WGS sequence"/>
</dbReference>
<comment type="caution">
    <text evidence="2">The sequence shown here is derived from an EMBL/GenBank/DDBJ whole genome shotgun (WGS) entry which is preliminary data.</text>
</comment>
<dbReference type="EMBL" id="CAJOBO010000294">
    <property type="protein sequence ID" value="CAF4185330.1"/>
    <property type="molecule type" value="Genomic_DNA"/>
</dbReference>
<organism evidence="2 5">
    <name type="scientific">Rotaria socialis</name>
    <dbReference type="NCBI Taxonomy" id="392032"/>
    <lineage>
        <taxon>Eukaryota</taxon>
        <taxon>Metazoa</taxon>
        <taxon>Spiralia</taxon>
        <taxon>Gnathifera</taxon>
        <taxon>Rotifera</taxon>
        <taxon>Eurotatoria</taxon>
        <taxon>Bdelloidea</taxon>
        <taxon>Philodinida</taxon>
        <taxon>Philodinidae</taxon>
        <taxon>Rotaria</taxon>
    </lineage>
</organism>
<dbReference type="EMBL" id="CAJOBP010001490">
    <property type="protein sequence ID" value="CAF4288535.1"/>
    <property type="molecule type" value="Genomic_DNA"/>
</dbReference>
<evidence type="ECO:0000313" key="3">
    <source>
        <dbReference type="EMBL" id="CAF4288535.1"/>
    </source>
</evidence>
<keyword evidence="1" id="KW-0812">Transmembrane</keyword>
<feature type="transmembrane region" description="Helical" evidence="1">
    <location>
        <begin position="118"/>
        <end position="142"/>
    </location>
</feature>
<dbReference type="Proteomes" id="UP000663873">
    <property type="component" value="Unassembled WGS sequence"/>
</dbReference>
<keyword evidence="1" id="KW-0472">Membrane</keyword>
<keyword evidence="1" id="KW-1133">Transmembrane helix</keyword>
<dbReference type="Proteomes" id="UP000663851">
    <property type="component" value="Unassembled WGS sequence"/>
</dbReference>
<evidence type="ECO:0000313" key="6">
    <source>
        <dbReference type="Proteomes" id="UP000663873"/>
    </source>
</evidence>
<protein>
    <submittedName>
        <fullName evidence="2">Uncharacterized protein</fullName>
    </submittedName>
</protein>
<evidence type="ECO:0000313" key="4">
    <source>
        <dbReference type="EMBL" id="CAF4424210.1"/>
    </source>
</evidence>
<evidence type="ECO:0000256" key="1">
    <source>
        <dbReference type="SAM" id="Phobius"/>
    </source>
</evidence>
<evidence type="ECO:0000313" key="2">
    <source>
        <dbReference type="EMBL" id="CAF4185330.1"/>
    </source>
</evidence>
<evidence type="ECO:0000313" key="5">
    <source>
        <dbReference type="Proteomes" id="UP000663851"/>
    </source>
</evidence>
<name>A0A820B039_9BILA</name>
<proteinExistence type="predicted"/>
<reference evidence="2" key="1">
    <citation type="submission" date="2021-02" db="EMBL/GenBank/DDBJ databases">
        <authorList>
            <person name="Nowell W R."/>
        </authorList>
    </citation>
    <scope>NUCLEOTIDE SEQUENCE</scope>
</reference>
<dbReference type="AlphaFoldDB" id="A0A820B039"/>
<gene>
    <name evidence="2" type="ORF">HFQ381_LOCUS6496</name>
    <name evidence="4" type="ORF">TSG867_LOCUS14791</name>
    <name evidence="3" type="ORF">UJA718_LOCUS11860</name>
</gene>